<dbReference type="InterPro" id="IPR050109">
    <property type="entry name" value="HTH-type_TetR-like_transc_reg"/>
</dbReference>
<keyword evidence="3" id="KW-0804">Transcription</keyword>
<evidence type="ECO:0000256" key="4">
    <source>
        <dbReference type="PROSITE-ProRule" id="PRU00335"/>
    </source>
</evidence>
<evidence type="ECO:0000259" key="5">
    <source>
        <dbReference type="PROSITE" id="PS50977"/>
    </source>
</evidence>
<dbReference type="Gene3D" id="1.10.10.60">
    <property type="entry name" value="Homeodomain-like"/>
    <property type="match status" value="1"/>
</dbReference>
<dbReference type="PROSITE" id="PS50977">
    <property type="entry name" value="HTH_TETR_2"/>
    <property type="match status" value="1"/>
</dbReference>
<gene>
    <name evidence="6" type="ORF">GCM10010439_59110</name>
</gene>
<reference evidence="6 7" key="1">
    <citation type="journal article" date="2019" name="Int. J. Syst. Evol. Microbiol.">
        <title>The Global Catalogue of Microorganisms (GCM) 10K type strain sequencing project: providing services to taxonomists for standard genome sequencing and annotation.</title>
        <authorList>
            <consortium name="The Broad Institute Genomics Platform"/>
            <consortium name="The Broad Institute Genome Sequencing Center for Infectious Disease"/>
            <person name="Wu L."/>
            <person name="Ma J."/>
        </authorList>
    </citation>
    <scope>NUCLEOTIDE SEQUENCE [LARGE SCALE GENOMIC DNA]</scope>
    <source>
        <strain evidence="6 7">JCM 8201</strain>
    </source>
</reference>
<organism evidence="6 7">
    <name type="scientific">Actinocorallia aurantiaca</name>
    <dbReference type="NCBI Taxonomy" id="46204"/>
    <lineage>
        <taxon>Bacteria</taxon>
        <taxon>Bacillati</taxon>
        <taxon>Actinomycetota</taxon>
        <taxon>Actinomycetes</taxon>
        <taxon>Streptosporangiales</taxon>
        <taxon>Thermomonosporaceae</taxon>
        <taxon>Actinocorallia</taxon>
    </lineage>
</organism>
<comment type="caution">
    <text evidence="6">The sequence shown here is derived from an EMBL/GenBank/DDBJ whole genome shotgun (WGS) entry which is preliminary data.</text>
</comment>
<feature type="DNA-binding region" description="H-T-H motif" evidence="4">
    <location>
        <begin position="27"/>
        <end position="46"/>
    </location>
</feature>
<dbReference type="SUPFAM" id="SSF46689">
    <property type="entry name" value="Homeodomain-like"/>
    <property type="match status" value="1"/>
</dbReference>
<dbReference type="PANTHER" id="PTHR30055">
    <property type="entry name" value="HTH-TYPE TRANSCRIPTIONAL REGULATOR RUTR"/>
    <property type="match status" value="1"/>
</dbReference>
<dbReference type="Proteomes" id="UP001501842">
    <property type="component" value="Unassembled WGS sequence"/>
</dbReference>
<dbReference type="InterPro" id="IPR001647">
    <property type="entry name" value="HTH_TetR"/>
</dbReference>
<protein>
    <recommendedName>
        <fullName evidence="5">HTH tetR-type domain-containing protein</fullName>
    </recommendedName>
</protein>
<keyword evidence="7" id="KW-1185">Reference proteome</keyword>
<accession>A0ABN3ULG0</accession>
<dbReference type="EMBL" id="BAAATZ010000029">
    <property type="protein sequence ID" value="GAA2735118.1"/>
    <property type="molecule type" value="Genomic_DNA"/>
</dbReference>
<keyword evidence="1" id="KW-0805">Transcription regulation</keyword>
<proteinExistence type="predicted"/>
<dbReference type="InterPro" id="IPR009057">
    <property type="entry name" value="Homeodomain-like_sf"/>
</dbReference>
<name>A0ABN3ULG0_9ACTN</name>
<keyword evidence="2 4" id="KW-0238">DNA-binding</keyword>
<dbReference type="Gene3D" id="1.10.357.10">
    <property type="entry name" value="Tetracycline Repressor, domain 2"/>
    <property type="match status" value="1"/>
</dbReference>
<evidence type="ECO:0000256" key="1">
    <source>
        <dbReference type="ARBA" id="ARBA00023015"/>
    </source>
</evidence>
<evidence type="ECO:0000256" key="3">
    <source>
        <dbReference type="ARBA" id="ARBA00023163"/>
    </source>
</evidence>
<feature type="domain" description="HTH tetR-type" evidence="5">
    <location>
        <begin position="4"/>
        <end position="64"/>
    </location>
</feature>
<evidence type="ECO:0000313" key="6">
    <source>
        <dbReference type="EMBL" id="GAA2735118.1"/>
    </source>
</evidence>
<dbReference type="PANTHER" id="PTHR30055:SF234">
    <property type="entry name" value="HTH-TYPE TRANSCRIPTIONAL REGULATOR BETI"/>
    <property type="match status" value="1"/>
</dbReference>
<evidence type="ECO:0000313" key="7">
    <source>
        <dbReference type="Proteomes" id="UP001501842"/>
    </source>
</evidence>
<dbReference type="Pfam" id="PF00440">
    <property type="entry name" value="TetR_N"/>
    <property type="match status" value="1"/>
</dbReference>
<sequence>MTATDTRAQLMDAFSDQLSTVGYPGISLVGVARTAGIQKPSIYHHFPGGKEELYTAVANRFIDASHARITDALATGTTFEERLTALVRAAAEHTGTTISFEQRIYDALDLVSSSTKDRISRRYVEALLTPVVVLFTEAVREGRVTGDPEFLMNAFLHLARAVDLTPDDSATQIVDLFLNGARPRHAHSGSREDPAG</sequence>
<dbReference type="RefSeq" id="WP_344455180.1">
    <property type="nucleotide sequence ID" value="NZ_BAAATZ010000029.1"/>
</dbReference>
<evidence type="ECO:0000256" key="2">
    <source>
        <dbReference type="ARBA" id="ARBA00023125"/>
    </source>
</evidence>